<sequence>MKILILGGTGAMGIHLVELLGKENNEIFVTTRSKKQSRGNVHYLQGNARDIDFLETHLQQEWDAIVDFMVYTTAEFKSRVNLLLSATGQYIYLSSARVYANSESPIIEASDRLLDVSKDEKYLRSDEYALTKARQENILESSGQSNWTIIRPYITYSENRLQLGVLEKESWLYRAVKGRTIVFSKDINDRVSTLTYGLDVSKGIVSIIGEARALGEVFHITSSQDIRWSDVLGIYLNVLENNLGFRPKVLLNELGEFKKIHSSNYQIIYDRLYNRQFNNTKINRFIDITTFKPVEEGLRNCLTDFLSYGKFDTINWKLEAIKDKHTKEHTPLREIAGYKQKISYLIHRYIKN</sequence>
<dbReference type="InterPro" id="IPR029903">
    <property type="entry name" value="RmlD-like-bd"/>
</dbReference>
<feature type="domain" description="RmlD-like substrate binding" evidence="1">
    <location>
        <begin position="1"/>
        <end position="237"/>
    </location>
</feature>
<dbReference type="Proteomes" id="UP001204772">
    <property type="component" value="Unassembled WGS sequence"/>
</dbReference>
<dbReference type="PANTHER" id="PTHR43245:SF13">
    <property type="entry name" value="UDP-D-APIOSE_UDP-D-XYLOSE SYNTHASE 2"/>
    <property type="match status" value="1"/>
</dbReference>
<dbReference type="PANTHER" id="PTHR43245">
    <property type="entry name" value="BIFUNCTIONAL POLYMYXIN RESISTANCE PROTEIN ARNA"/>
    <property type="match status" value="1"/>
</dbReference>
<evidence type="ECO:0000259" key="1">
    <source>
        <dbReference type="Pfam" id="PF04321"/>
    </source>
</evidence>
<gene>
    <name evidence="2" type="ORF">NCI00_06340</name>
</gene>
<proteinExistence type="predicted"/>
<evidence type="ECO:0000313" key="3">
    <source>
        <dbReference type="Proteomes" id="UP001204772"/>
    </source>
</evidence>
<protein>
    <submittedName>
        <fullName evidence="2">NAD-dependent epimerase/dehydratase family protein</fullName>
    </submittedName>
</protein>
<dbReference type="Pfam" id="PF04321">
    <property type="entry name" value="RmlD_sub_bind"/>
    <property type="match status" value="1"/>
</dbReference>
<dbReference type="EMBL" id="JAMZEL010000002">
    <property type="protein sequence ID" value="MCP1382035.1"/>
    <property type="molecule type" value="Genomic_DNA"/>
</dbReference>
<dbReference type="InterPro" id="IPR036291">
    <property type="entry name" value="NAD(P)-bd_dom_sf"/>
</dbReference>
<dbReference type="RefSeq" id="WP_253526130.1">
    <property type="nucleotide sequence ID" value="NZ_JAMZEL010000002.1"/>
</dbReference>
<keyword evidence="3" id="KW-1185">Reference proteome</keyword>
<dbReference type="SUPFAM" id="SSF51735">
    <property type="entry name" value="NAD(P)-binding Rossmann-fold domains"/>
    <property type="match status" value="1"/>
</dbReference>
<reference evidence="2 3" key="1">
    <citation type="submission" date="2022-06" db="EMBL/GenBank/DDBJ databases">
        <title>Runella sp. S5 genome sequencing.</title>
        <authorList>
            <person name="Park S."/>
        </authorList>
    </citation>
    <scope>NUCLEOTIDE SEQUENCE [LARGE SCALE GENOMIC DNA]</scope>
    <source>
        <strain evidence="2 3">S5</strain>
    </source>
</reference>
<dbReference type="Gene3D" id="3.40.50.720">
    <property type="entry name" value="NAD(P)-binding Rossmann-like Domain"/>
    <property type="match status" value="1"/>
</dbReference>
<accession>A0ABT1FJT7</accession>
<name>A0ABT1FJT7_9BACT</name>
<organism evidence="2 3">
    <name type="scientific">Runella salmonicolor</name>
    <dbReference type="NCBI Taxonomy" id="2950278"/>
    <lineage>
        <taxon>Bacteria</taxon>
        <taxon>Pseudomonadati</taxon>
        <taxon>Bacteroidota</taxon>
        <taxon>Cytophagia</taxon>
        <taxon>Cytophagales</taxon>
        <taxon>Spirosomataceae</taxon>
        <taxon>Runella</taxon>
    </lineage>
</organism>
<dbReference type="InterPro" id="IPR050177">
    <property type="entry name" value="Lipid_A_modif_metabolic_enz"/>
</dbReference>
<evidence type="ECO:0000313" key="2">
    <source>
        <dbReference type="EMBL" id="MCP1382035.1"/>
    </source>
</evidence>
<comment type="caution">
    <text evidence="2">The sequence shown here is derived from an EMBL/GenBank/DDBJ whole genome shotgun (WGS) entry which is preliminary data.</text>
</comment>